<evidence type="ECO:0000256" key="1">
    <source>
        <dbReference type="ARBA" id="ARBA00004141"/>
    </source>
</evidence>
<evidence type="ECO:0000256" key="3">
    <source>
        <dbReference type="ARBA" id="ARBA00022989"/>
    </source>
</evidence>
<comment type="subcellular location">
    <subcellularLocation>
        <location evidence="1">Membrane</location>
        <topology evidence="1">Multi-pass membrane protein</topology>
    </subcellularLocation>
</comment>
<feature type="transmembrane region" description="Helical" evidence="5">
    <location>
        <begin position="164"/>
        <end position="189"/>
    </location>
</feature>
<gene>
    <name evidence="6" type="ORF">BLM47_14065</name>
</gene>
<feature type="transmembrane region" description="Helical" evidence="5">
    <location>
        <begin position="195"/>
        <end position="215"/>
    </location>
</feature>
<feature type="transmembrane region" description="Helical" evidence="5">
    <location>
        <begin position="34"/>
        <end position="54"/>
    </location>
</feature>
<dbReference type="InterPro" id="IPR003689">
    <property type="entry name" value="ZIP"/>
</dbReference>
<dbReference type="PANTHER" id="PTHR11040:SF44">
    <property type="entry name" value="PROTEIN ZNTC-RELATED"/>
    <property type="match status" value="1"/>
</dbReference>
<dbReference type="AlphaFoldDB" id="A0A2A6DXA6"/>
<dbReference type="GO" id="GO:0005385">
    <property type="term" value="F:zinc ion transmembrane transporter activity"/>
    <property type="evidence" value="ECO:0007669"/>
    <property type="project" value="TreeGrafter"/>
</dbReference>
<evidence type="ECO:0000256" key="5">
    <source>
        <dbReference type="SAM" id="Phobius"/>
    </source>
</evidence>
<dbReference type="Proteomes" id="UP000243688">
    <property type="component" value="Unassembled WGS sequence"/>
</dbReference>
<dbReference type="PANTHER" id="PTHR11040">
    <property type="entry name" value="ZINC/IRON TRANSPORTER"/>
    <property type="match status" value="1"/>
</dbReference>
<feature type="transmembrane region" description="Helical" evidence="5">
    <location>
        <begin position="6"/>
        <end position="25"/>
    </location>
</feature>
<evidence type="ECO:0000256" key="2">
    <source>
        <dbReference type="ARBA" id="ARBA00022692"/>
    </source>
</evidence>
<proteinExistence type="predicted"/>
<reference evidence="6 7" key="1">
    <citation type="submission" date="2016-12" db="EMBL/GenBank/DDBJ databases">
        <title>Candidatus Reconcilibacillus cellulovorans genome.</title>
        <authorList>
            <person name="Kolinko S."/>
            <person name="Wu Y.-W."/>
            <person name="Tachea F."/>
            <person name="Denzel E."/>
            <person name="Hiras J."/>
            <person name="Baecker N."/>
            <person name="Chan L.J."/>
            <person name="Eichorst S.A."/>
            <person name="Frey D."/>
            <person name="Adams P.D."/>
            <person name="Pray T."/>
            <person name="Tanjore D."/>
            <person name="Petzold C.J."/>
            <person name="Gladden J.M."/>
            <person name="Simmons B.A."/>
            <person name="Singer S.W."/>
        </authorList>
    </citation>
    <scope>NUCLEOTIDE SEQUENCE [LARGE SCALE GENOMIC DNA]</scope>
    <source>
        <strain evidence="6">JTherm</strain>
    </source>
</reference>
<evidence type="ECO:0000313" key="7">
    <source>
        <dbReference type="Proteomes" id="UP000243688"/>
    </source>
</evidence>
<keyword evidence="3 5" id="KW-1133">Transmembrane helix</keyword>
<feature type="transmembrane region" description="Helical" evidence="5">
    <location>
        <begin position="103"/>
        <end position="124"/>
    </location>
</feature>
<organism evidence="6 7">
    <name type="scientific">Candidatus Reconcilbacillus cellulovorans</name>
    <dbReference type="NCBI Taxonomy" id="1906605"/>
    <lineage>
        <taxon>Bacteria</taxon>
        <taxon>Bacillati</taxon>
        <taxon>Bacillota</taxon>
        <taxon>Bacilli</taxon>
        <taxon>Bacillales</taxon>
        <taxon>Paenibacillaceae</taxon>
        <taxon>Candidatus Reconcilbacillus</taxon>
    </lineage>
</organism>
<keyword evidence="4 5" id="KW-0472">Membrane</keyword>
<dbReference type="EMBL" id="MOXJ01000073">
    <property type="protein sequence ID" value="PDO09179.1"/>
    <property type="molecule type" value="Genomic_DNA"/>
</dbReference>
<sequence>MNWSSFLFVLLAACANVVGGLMFVFKQNWSRRGLYALMAMSAGLLMAIAILDFIPDSLEHESSSPVFILLGMLSVYFFQQYVAGHFHYGEETHVHDHVKSTTVGAMVGMLIHTFFDGLSIAASFDVDFGLGITVFIAVLLHKIPDGLTISSIIFTLLQDQKKAIGAALLLGVSTLAGAVTAFVLSDFYLPGEQTIAVAIAFSSGIFLYVAATDLLPVVNAAGDRRAALFLFAGILLYFALQWGSNWLAPL</sequence>
<feature type="transmembrane region" description="Helical" evidence="5">
    <location>
        <begin position="227"/>
        <end position="248"/>
    </location>
</feature>
<feature type="transmembrane region" description="Helical" evidence="5">
    <location>
        <begin position="66"/>
        <end position="83"/>
    </location>
</feature>
<keyword evidence="2 5" id="KW-0812">Transmembrane</keyword>
<evidence type="ECO:0000256" key="4">
    <source>
        <dbReference type="ARBA" id="ARBA00023136"/>
    </source>
</evidence>
<accession>A0A2A6DXA6</accession>
<protein>
    <submittedName>
        <fullName evidence="6">ZIP family metal transporter</fullName>
    </submittedName>
</protein>
<feature type="transmembrane region" description="Helical" evidence="5">
    <location>
        <begin position="130"/>
        <end position="157"/>
    </location>
</feature>
<dbReference type="Pfam" id="PF02535">
    <property type="entry name" value="Zip"/>
    <property type="match status" value="1"/>
</dbReference>
<evidence type="ECO:0000313" key="6">
    <source>
        <dbReference type="EMBL" id="PDO09179.1"/>
    </source>
</evidence>
<name>A0A2A6DXA6_9BACL</name>
<comment type="caution">
    <text evidence="6">The sequence shown here is derived from an EMBL/GenBank/DDBJ whole genome shotgun (WGS) entry which is preliminary data.</text>
</comment>
<dbReference type="GO" id="GO:0016020">
    <property type="term" value="C:membrane"/>
    <property type="evidence" value="ECO:0007669"/>
    <property type="project" value="UniProtKB-SubCell"/>
</dbReference>